<evidence type="ECO:0000256" key="1">
    <source>
        <dbReference type="ARBA" id="ARBA00022448"/>
    </source>
</evidence>
<dbReference type="Pfam" id="PF01152">
    <property type="entry name" value="Bac_globin"/>
    <property type="match status" value="1"/>
</dbReference>
<dbReference type="Gene3D" id="1.10.490.10">
    <property type="entry name" value="Globins"/>
    <property type="match status" value="1"/>
</dbReference>
<keyword evidence="2" id="KW-0349">Heme</keyword>
<accession>A0ABZ0HMH4</accession>
<name>A0ABZ0HMH4_9HYPH</name>
<organism evidence="5 6">
    <name type="scientific">Methylocapsa polymorpha</name>
    <dbReference type="NCBI Taxonomy" id="3080828"/>
    <lineage>
        <taxon>Bacteria</taxon>
        <taxon>Pseudomonadati</taxon>
        <taxon>Pseudomonadota</taxon>
        <taxon>Alphaproteobacteria</taxon>
        <taxon>Hyphomicrobiales</taxon>
        <taxon>Beijerinckiaceae</taxon>
        <taxon>Methylocapsa</taxon>
    </lineage>
</organism>
<proteinExistence type="predicted"/>
<evidence type="ECO:0000256" key="3">
    <source>
        <dbReference type="ARBA" id="ARBA00022723"/>
    </source>
</evidence>
<evidence type="ECO:0000313" key="6">
    <source>
        <dbReference type="Proteomes" id="UP001626536"/>
    </source>
</evidence>
<dbReference type="Proteomes" id="UP001626536">
    <property type="component" value="Chromosome"/>
</dbReference>
<dbReference type="InterPro" id="IPR012292">
    <property type="entry name" value="Globin/Proto"/>
</dbReference>
<keyword evidence="4" id="KW-0408">Iron</keyword>
<dbReference type="SUPFAM" id="SSF46458">
    <property type="entry name" value="Globin-like"/>
    <property type="match status" value="1"/>
</dbReference>
<dbReference type="RefSeq" id="WP_407337933.1">
    <property type="nucleotide sequence ID" value="NZ_CP136862.1"/>
</dbReference>
<dbReference type="EMBL" id="CP136862">
    <property type="protein sequence ID" value="WOJ88497.1"/>
    <property type="molecule type" value="Genomic_DNA"/>
</dbReference>
<gene>
    <name evidence="5" type="ORF">RZS28_11750</name>
</gene>
<dbReference type="InterPro" id="IPR001486">
    <property type="entry name" value="Hemoglobin_trunc"/>
</dbReference>
<keyword evidence="3" id="KW-0479">Metal-binding</keyword>
<keyword evidence="1" id="KW-0813">Transport</keyword>
<dbReference type="CDD" id="cd08916">
    <property type="entry name" value="TrHb3_P"/>
    <property type="match status" value="1"/>
</dbReference>
<protein>
    <submittedName>
        <fullName evidence="5">Group III truncated hemoglobin</fullName>
    </submittedName>
</protein>
<evidence type="ECO:0000256" key="4">
    <source>
        <dbReference type="ARBA" id="ARBA00023004"/>
    </source>
</evidence>
<sequence>MEGIATESKHAVQEEAIAACVREFYRKAREDSLLGPIFNAKVDDWDVHLRVVANFWSRALLGTDRYSGSPFVVHMNLPVELEHFSRWLALFEETARETLPPELAGKALAKANHMAESFKAGIFPFVGSDGKPARHPG</sequence>
<reference evidence="5 6" key="1">
    <citation type="submission" date="2023-10" db="EMBL/GenBank/DDBJ databases">
        <title>Novel methanotroph of the genus Methylocapsa from a subarctic wetland.</title>
        <authorList>
            <person name="Belova S.E."/>
            <person name="Oshkin I.Y."/>
            <person name="Miroshnikov K."/>
            <person name="Dedysh S.N."/>
        </authorList>
    </citation>
    <scope>NUCLEOTIDE SEQUENCE [LARGE SCALE GENOMIC DNA]</scope>
    <source>
        <strain evidence="5 6">RX1</strain>
    </source>
</reference>
<evidence type="ECO:0000313" key="5">
    <source>
        <dbReference type="EMBL" id="WOJ88497.1"/>
    </source>
</evidence>
<keyword evidence="6" id="KW-1185">Reference proteome</keyword>
<dbReference type="InterPro" id="IPR009050">
    <property type="entry name" value="Globin-like_sf"/>
</dbReference>
<evidence type="ECO:0000256" key="2">
    <source>
        <dbReference type="ARBA" id="ARBA00022617"/>
    </source>
</evidence>